<feature type="region of interest" description="Disordered" evidence="7">
    <location>
        <begin position="210"/>
        <end position="233"/>
    </location>
</feature>
<comment type="similarity">
    <text evidence="2">Belongs to the NOP14 family.</text>
</comment>
<dbReference type="GO" id="GO:0032040">
    <property type="term" value="C:small-subunit processome"/>
    <property type="evidence" value="ECO:0007669"/>
    <property type="project" value="InterPro"/>
</dbReference>
<feature type="region of interest" description="Disordered" evidence="7">
    <location>
        <begin position="60"/>
        <end position="92"/>
    </location>
</feature>
<feature type="compositionally biased region" description="Acidic residues" evidence="7">
    <location>
        <begin position="180"/>
        <end position="191"/>
    </location>
</feature>
<name>A0A4P9XPT5_9FUNG</name>
<comment type="function">
    <text evidence="6">Involved in nucleolar processing of pre-18S ribosomal RNA. Has a role in the nuclear export of 40S pre-ribosomal subunit to the cytoplasm.</text>
</comment>
<proteinExistence type="inferred from homology"/>
<evidence type="ECO:0000256" key="2">
    <source>
        <dbReference type="ARBA" id="ARBA00007466"/>
    </source>
</evidence>
<reference evidence="9" key="1">
    <citation type="journal article" date="2018" name="Nat. Microbiol.">
        <title>Leveraging single-cell genomics to expand the fungal tree of life.</title>
        <authorList>
            <person name="Ahrendt S.R."/>
            <person name="Quandt C.A."/>
            <person name="Ciobanu D."/>
            <person name="Clum A."/>
            <person name="Salamov A."/>
            <person name="Andreopoulos B."/>
            <person name="Cheng J.F."/>
            <person name="Woyke T."/>
            <person name="Pelin A."/>
            <person name="Henrissat B."/>
            <person name="Reynolds N.K."/>
            <person name="Benny G.L."/>
            <person name="Smith M.E."/>
            <person name="James T.Y."/>
            <person name="Grigoriev I.V."/>
        </authorList>
    </citation>
    <scope>NUCLEOTIDE SEQUENCE [LARGE SCALE GENOMIC DNA]</scope>
    <source>
        <strain evidence="9">RSA 1356</strain>
    </source>
</reference>
<evidence type="ECO:0000256" key="1">
    <source>
        <dbReference type="ARBA" id="ARBA00004604"/>
    </source>
</evidence>
<dbReference type="STRING" id="78915.A0A4P9XPT5"/>
<accession>A0A4P9XPT5</accession>
<evidence type="ECO:0000256" key="6">
    <source>
        <dbReference type="ARBA" id="ARBA00024695"/>
    </source>
</evidence>
<keyword evidence="9" id="KW-1185">Reference proteome</keyword>
<keyword evidence="5" id="KW-0539">Nucleus</keyword>
<evidence type="ECO:0000256" key="5">
    <source>
        <dbReference type="ARBA" id="ARBA00023242"/>
    </source>
</evidence>
<comment type="subcellular location">
    <subcellularLocation>
        <location evidence="1">Nucleus</location>
        <location evidence="1">Nucleolus</location>
    </subcellularLocation>
</comment>
<dbReference type="GO" id="GO:0030692">
    <property type="term" value="C:Noc4p-Nop14p complex"/>
    <property type="evidence" value="ECO:0007669"/>
    <property type="project" value="TreeGrafter"/>
</dbReference>
<dbReference type="InterPro" id="IPR007276">
    <property type="entry name" value="Nop14"/>
</dbReference>
<evidence type="ECO:0000313" key="8">
    <source>
        <dbReference type="EMBL" id="RKP07461.1"/>
    </source>
</evidence>
<evidence type="ECO:0000256" key="3">
    <source>
        <dbReference type="ARBA" id="ARBA00022517"/>
    </source>
</evidence>
<sequence>SALKRLKQSLSSAGLIGPTARTQHGKNKQKKTRGAAGDAGAMAERKKRLAQVEQALNPFETKTTRQKHEVVGRKTKGIVGRPGLTKQVGEEKRRKTLLVEMHNKNKAGGIVDRRFGENDTNMSLEDKMLERFTKERQRRSRSGGAGARTFNLEDDGSGDESGLMNLTHMGQSLADIDEFDDYGLGASDDEQGASGKGAISRDIVSQLHFGGFEPVDSNADPDRQKTRAEVMKE</sequence>
<dbReference type="AlphaFoldDB" id="A0A4P9XPT5"/>
<feature type="non-terminal residue" evidence="8">
    <location>
        <position position="233"/>
    </location>
</feature>
<evidence type="ECO:0000313" key="9">
    <source>
        <dbReference type="Proteomes" id="UP000271241"/>
    </source>
</evidence>
<evidence type="ECO:0000256" key="4">
    <source>
        <dbReference type="ARBA" id="ARBA00022552"/>
    </source>
</evidence>
<dbReference type="OrthoDB" id="441771at2759"/>
<feature type="region of interest" description="Disordered" evidence="7">
    <location>
        <begin position="180"/>
        <end position="199"/>
    </location>
</feature>
<feature type="region of interest" description="Disordered" evidence="7">
    <location>
        <begin position="134"/>
        <end position="165"/>
    </location>
</feature>
<dbReference type="GO" id="GO:0030490">
    <property type="term" value="P:maturation of SSU-rRNA"/>
    <property type="evidence" value="ECO:0007669"/>
    <property type="project" value="TreeGrafter"/>
</dbReference>
<dbReference type="PANTHER" id="PTHR23183:SF0">
    <property type="entry name" value="NUCLEOLAR PROTEIN 14"/>
    <property type="match status" value="1"/>
</dbReference>
<dbReference type="PANTHER" id="PTHR23183">
    <property type="entry name" value="NOP14"/>
    <property type="match status" value="1"/>
</dbReference>
<evidence type="ECO:0000256" key="7">
    <source>
        <dbReference type="SAM" id="MobiDB-lite"/>
    </source>
</evidence>
<feature type="compositionally biased region" description="Basic and acidic residues" evidence="7">
    <location>
        <begin position="62"/>
        <end position="72"/>
    </location>
</feature>
<dbReference type="Proteomes" id="UP000271241">
    <property type="component" value="Unassembled WGS sequence"/>
</dbReference>
<feature type="compositionally biased region" description="Basic and acidic residues" evidence="7">
    <location>
        <begin position="220"/>
        <end position="233"/>
    </location>
</feature>
<keyword evidence="4" id="KW-0698">rRNA processing</keyword>
<gene>
    <name evidence="8" type="ORF">THASP1DRAFT_10384</name>
</gene>
<feature type="non-terminal residue" evidence="8">
    <location>
        <position position="1"/>
    </location>
</feature>
<dbReference type="Pfam" id="PF04147">
    <property type="entry name" value="Nop14"/>
    <property type="match status" value="1"/>
</dbReference>
<dbReference type="EMBL" id="KZ992717">
    <property type="protein sequence ID" value="RKP07461.1"/>
    <property type="molecule type" value="Genomic_DNA"/>
</dbReference>
<organism evidence="8 9">
    <name type="scientific">Thamnocephalis sphaerospora</name>
    <dbReference type="NCBI Taxonomy" id="78915"/>
    <lineage>
        <taxon>Eukaryota</taxon>
        <taxon>Fungi</taxon>
        <taxon>Fungi incertae sedis</taxon>
        <taxon>Zoopagomycota</taxon>
        <taxon>Zoopagomycotina</taxon>
        <taxon>Zoopagomycetes</taxon>
        <taxon>Zoopagales</taxon>
        <taxon>Sigmoideomycetaceae</taxon>
        <taxon>Thamnocephalis</taxon>
    </lineage>
</organism>
<feature type="compositionally biased region" description="Basic residues" evidence="7">
    <location>
        <begin position="23"/>
        <end position="33"/>
    </location>
</feature>
<keyword evidence="3" id="KW-0690">Ribosome biogenesis</keyword>
<feature type="region of interest" description="Disordered" evidence="7">
    <location>
        <begin position="1"/>
        <end position="46"/>
    </location>
</feature>
<protein>
    <submittedName>
        <fullName evidence="8">Nucleolar protein 14</fullName>
    </submittedName>
</protein>